<dbReference type="InterPro" id="IPR051169">
    <property type="entry name" value="NADH-Q_oxidoreductase"/>
</dbReference>
<evidence type="ECO:0000256" key="1">
    <source>
        <dbReference type="ARBA" id="ARBA00001974"/>
    </source>
</evidence>
<evidence type="ECO:0000256" key="3">
    <source>
        <dbReference type="ARBA" id="ARBA00022630"/>
    </source>
</evidence>
<dbReference type="Pfam" id="PF07992">
    <property type="entry name" value="Pyr_redox_2"/>
    <property type="match status" value="1"/>
</dbReference>
<dbReference type="PRINTS" id="PR00368">
    <property type="entry name" value="FADPNR"/>
</dbReference>
<keyword evidence="3" id="KW-0285">Flavoprotein</keyword>
<dbReference type="PRINTS" id="PR00411">
    <property type="entry name" value="PNDRDTASEI"/>
</dbReference>
<name>A0ABS4S723_9BACI</name>
<dbReference type="RefSeq" id="WP_029269923.1">
    <property type="nucleotide sequence ID" value="NZ_JAGIKX010000007.1"/>
</dbReference>
<evidence type="ECO:0000313" key="7">
    <source>
        <dbReference type="EMBL" id="MBP2257309.1"/>
    </source>
</evidence>
<gene>
    <name evidence="7" type="ORF">J2Z81_001257</name>
</gene>
<comment type="caution">
    <text evidence="7">The sequence shown here is derived from an EMBL/GenBank/DDBJ whole genome shotgun (WGS) entry which is preliminary data.</text>
</comment>
<proteinExistence type="inferred from homology"/>
<keyword evidence="5" id="KW-0560">Oxidoreductase</keyword>
<evidence type="ECO:0000313" key="8">
    <source>
        <dbReference type="Proteomes" id="UP001519294"/>
    </source>
</evidence>
<dbReference type="InterPro" id="IPR023753">
    <property type="entry name" value="FAD/NAD-binding_dom"/>
</dbReference>
<accession>A0ABS4S723</accession>
<evidence type="ECO:0000256" key="5">
    <source>
        <dbReference type="ARBA" id="ARBA00023002"/>
    </source>
</evidence>
<keyword evidence="4" id="KW-0274">FAD</keyword>
<dbReference type="Gene3D" id="3.50.50.100">
    <property type="match status" value="1"/>
</dbReference>
<evidence type="ECO:0000256" key="2">
    <source>
        <dbReference type="ARBA" id="ARBA00005272"/>
    </source>
</evidence>
<organism evidence="7 8">
    <name type="scientific">Virgibacillus alimentarius</name>
    <dbReference type="NCBI Taxonomy" id="698769"/>
    <lineage>
        <taxon>Bacteria</taxon>
        <taxon>Bacillati</taxon>
        <taxon>Bacillota</taxon>
        <taxon>Bacilli</taxon>
        <taxon>Bacillales</taxon>
        <taxon>Bacillaceae</taxon>
        <taxon>Virgibacillus</taxon>
    </lineage>
</organism>
<dbReference type="Proteomes" id="UP001519294">
    <property type="component" value="Unassembled WGS sequence"/>
</dbReference>
<comment type="cofactor">
    <cofactor evidence="1">
        <name>FAD</name>
        <dbReference type="ChEBI" id="CHEBI:57692"/>
    </cofactor>
</comment>
<dbReference type="PANTHER" id="PTHR42913">
    <property type="entry name" value="APOPTOSIS-INDUCING FACTOR 1"/>
    <property type="match status" value="1"/>
</dbReference>
<dbReference type="SUPFAM" id="SSF51905">
    <property type="entry name" value="FAD/NAD(P)-binding domain"/>
    <property type="match status" value="2"/>
</dbReference>
<dbReference type="PANTHER" id="PTHR42913:SF3">
    <property type="entry name" value="64 KDA MITOCHONDRIAL NADH DEHYDROGENASE (EUROFUNG)"/>
    <property type="match status" value="1"/>
</dbReference>
<evidence type="ECO:0000259" key="6">
    <source>
        <dbReference type="Pfam" id="PF07992"/>
    </source>
</evidence>
<keyword evidence="8" id="KW-1185">Reference proteome</keyword>
<sequence>MKKPNIVILGAGYGGMMTAVNLQKAIGLNDATITLVNKNDYHYQTIWLHENAAGTLEQERSRIDIKNILNMQKIKFIKDTVVSIKPKNHKVKLEDGEIDYDYLVIGLGFEAATYGITGLKENGLMINDLSSARLIREHIEYNFAMYNQEKDKDQAHLNIVICGGGVTGIEFAGELVDRIPNLCAEFDINKPQVRVVMIEEASTILPGFDQQLIDYTMNSLESRGVEIITEAKVKECTSASIVYKKDGEQIEIPTFTTISAAGIRANRIVEQSGFKMNAGKIEVRQDMRTLEYNNVFVVGDCALTSENNPENLLSPTAQIAIQQAETVAHNLKTLIKGKGKIVDFQPRTIGTVASLGNDDAVGIFMKDRKLFGWKATVMEKIIDNHYLYKLGGVKLMIKKGKFNFFY</sequence>
<comment type="similarity">
    <text evidence="2">Belongs to the NADH dehydrogenase family.</text>
</comment>
<dbReference type="InterPro" id="IPR036188">
    <property type="entry name" value="FAD/NAD-bd_sf"/>
</dbReference>
<protein>
    <submittedName>
        <fullName evidence="7">NADH dehydrogenase</fullName>
    </submittedName>
</protein>
<dbReference type="EMBL" id="JAGIKX010000007">
    <property type="protein sequence ID" value="MBP2257309.1"/>
    <property type="molecule type" value="Genomic_DNA"/>
</dbReference>
<reference evidence="7 8" key="1">
    <citation type="submission" date="2021-03" db="EMBL/GenBank/DDBJ databases">
        <title>Genomic Encyclopedia of Type Strains, Phase IV (KMG-IV): sequencing the most valuable type-strain genomes for metagenomic binning, comparative biology and taxonomic classification.</title>
        <authorList>
            <person name="Goeker M."/>
        </authorList>
    </citation>
    <scope>NUCLEOTIDE SEQUENCE [LARGE SCALE GENOMIC DNA]</scope>
    <source>
        <strain evidence="7 8">DSM 25790</strain>
    </source>
</reference>
<feature type="domain" description="FAD/NAD(P)-binding" evidence="6">
    <location>
        <begin position="5"/>
        <end position="324"/>
    </location>
</feature>
<evidence type="ECO:0000256" key="4">
    <source>
        <dbReference type="ARBA" id="ARBA00022827"/>
    </source>
</evidence>